<dbReference type="PROSITE" id="PS51257">
    <property type="entry name" value="PROKAR_LIPOPROTEIN"/>
    <property type="match status" value="1"/>
</dbReference>
<dbReference type="RefSeq" id="WP_073474851.1">
    <property type="nucleotide sequence ID" value="NZ_FQZU01000007.1"/>
</dbReference>
<dbReference type="OrthoDB" id="9920873at2"/>
<keyword evidence="1" id="KW-0732">Signal</keyword>
<protein>
    <recommendedName>
        <fullName evidence="4">Lipoprotein</fullName>
    </recommendedName>
</protein>
<feature type="signal peptide" evidence="1">
    <location>
        <begin position="1"/>
        <end position="19"/>
    </location>
</feature>
<dbReference type="Proteomes" id="UP000183994">
    <property type="component" value="Unassembled WGS sequence"/>
</dbReference>
<name>A0A1M6J9I4_9BACT</name>
<sequence length="170" mass="17510">MTGRKILMSALLCLSLALAAGCASSGYSGVIPVAGATSGPDTPARRMTALNAAEQVLLSKGYTPVSVVKDKGFMNFLLEADSDTVYKVNVRLVDVQSEKNGVEMDIDMNILRSEPKTSGLSIGGGIGFGTGGGSGFGLGVATGARDYQDDDVKFSLKKEIAAAVEKALAQ</sequence>
<evidence type="ECO:0000313" key="3">
    <source>
        <dbReference type="Proteomes" id="UP000183994"/>
    </source>
</evidence>
<organism evidence="2 3">
    <name type="scientific">Desulfatibacillum alkenivorans DSM 16219</name>
    <dbReference type="NCBI Taxonomy" id="1121393"/>
    <lineage>
        <taxon>Bacteria</taxon>
        <taxon>Pseudomonadati</taxon>
        <taxon>Thermodesulfobacteriota</taxon>
        <taxon>Desulfobacteria</taxon>
        <taxon>Desulfobacterales</taxon>
        <taxon>Desulfatibacillaceae</taxon>
        <taxon>Desulfatibacillum</taxon>
    </lineage>
</organism>
<feature type="chain" id="PRO_5012138554" description="Lipoprotein" evidence="1">
    <location>
        <begin position="20"/>
        <end position="170"/>
    </location>
</feature>
<proteinExistence type="predicted"/>
<evidence type="ECO:0008006" key="4">
    <source>
        <dbReference type="Google" id="ProtNLM"/>
    </source>
</evidence>
<dbReference type="AlphaFoldDB" id="A0A1M6J9I4"/>
<reference evidence="3" key="1">
    <citation type="submission" date="2016-11" db="EMBL/GenBank/DDBJ databases">
        <authorList>
            <person name="Varghese N."/>
            <person name="Submissions S."/>
        </authorList>
    </citation>
    <scope>NUCLEOTIDE SEQUENCE [LARGE SCALE GENOMIC DNA]</scope>
    <source>
        <strain evidence="3">DSM 16219</strain>
    </source>
</reference>
<gene>
    <name evidence="2" type="ORF">SAMN02745216_01667</name>
</gene>
<dbReference type="EMBL" id="FQZU01000007">
    <property type="protein sequence ID" value="SHJ43367.1"/>
    <property type="molecule type" value="Genomic_DNA"/>
</dbReference>
<accession>A0A1M6J9I4</accession>
<evidence type="ECO:0000256" key="1">
    <source>
        <dbReference type="SAM" id="SignalP"/>
    </source>
</evidence>
<keyword evidence="3" id="KW-1185">Reference proteome</keyword>
<evidence type="ECO:0000313" key="2">
    <source>
        <dbReference type="EMBL" id="SHJ43367.1"/>
    </source>
</evidence>